<dbReference type="FunFam" id="3.40.50.1260:FF:000031">
    <property type="entry name" value="Phosphoglycerate kinase 1"/>
    <property type="match status" value="3"/>
</dbReference>
<keyword evidence="15" id="KW-1185">Reference proteome</keyword>
<dbReference type="PANTHER" id="PTHR11406:SF0">
    <property type="entry name" value="PHOSPHOGLYCERATE KINASE"/>
    <property type="match status" value="1"/>
</dbReference>
<keyword evidence="7" id="KW-0547">Nucleotide-binding</keyword>
<keyword evidence="6" id="KW-0479">Metal-binding</keyword>
<evidence type="ECO:0000256" key="8">
    <source>
        <dbReference type="ARBA" id="ARBA00022777"/>
    </source>
</evidence>
<dbReference type="UniPathway" id="UPA00109">
    <property type="reaction ID" value="UER00185"/>
</dbReference>
<dbReference type="GO" id="GO:0005524">
    <property type="term" value="F:ATP binding"/>
    <property type="evidence" value="ECO:0007669"/>
    <property type="project" value="UniProtKB-KW"/>
</dbReference>
<dbReference type="OrthoDB" id="275353at2759"/>
<keyword evidence="11" id="KW-0324">Glycolysis</keyword>
<comment type="catalytic activity">
    <reaction evidence="12">
        <text>(2R)-3-phosphoglycerate + ATP = (2R)-3-phospho-glyceroyl phosphate + ADP</text>
        <dbReference type="Rhea" id="RHEA:14801"/>
        <dbReference type="ChEBI" id="CHEBI:30616"/>
        <dbReference type="ChEBI" id="CHEBI:57604"/>
        <dbReference type="ChEBI" id="CHEBI:58272"/>
        <dbReference type="ChEBI" id="CHEBI:456216"/>
        <dbReference type="EC" id="2.7.2.3"/>
    </reaction>
</comment>
<comment type="subunit">
    <text evidence="13">Monomer.</text>
</comment>
<dbReference type="GO" id="GO:0006096">
    <property type="term" value="P:glycolytic process"/>
    <property type="evidence" value="ECO:0007669"/>
    <property type="project" value="UniProtKB-UniPathway"/>
</dbReference>
<evidence type="ECO:0000256" key="3">
    <source>
        <dbReference type="ARBA" id="ARBA00008982"/>
    </source>
</evidence>
<dbReference type="InterPro" id="IPR015824">
    <property type="entry name" value="Phosphoglycerate_kinase_N"/>
</dbReference>
<dbReference type="InterPro" id="IPR001576">
    <property type="entry name" value="Phosphoglycerate_kinase"/>
</dbReference>
<comment type="cofactor">
    <cofactor evidence="1">
        <name>Mg(2+)</name>
        <dbReference type="ChEBI" id="CHEBI:18420"/>
    </cofactor>
</comment>
<dbReference type="GO" id="GO:0043531">
    <property type="term" value="F:ADP binding"/>
    <property type="evidence" value="ECO:0007669"/>
    <property type="project" value="TreeGrafter"/>
</dbReference>
<dbReference type="FunFam" id="3.40.50.1260:FF:000005">
    <property type="entry name" value="Phosphoglycerate kinase"/>
    <property type="match status" value="1"/>
</dbReference>
<keyword evidence="5 12" id="KW-0808">Transferase</keyword>
<name>A0A6J7ZU18_MYTCO</name>
<evidence type="ECO:0000256" key="6">
    <source>
        <dbReference type="ARBA" id="ARBA00022723"/>
    </source>
</evidence>
<accession>A0A6J7ZU18</accession>
<evidence type="ECO:0000256" key="5">
    <source>
        <dbReference type="ARBA" id="ARBA00022679"/>
    </source>
</evidence>
<dbReference type="CDD" id="cd00318">
    <property type="entry name" value="Phosphoglycerate_kinase"/>
    <property type="match status" value="1"/>
</dbReference>
<evidence type="ECO:0000256" key="7">
    <source>
        <dbReference type="ARBA" id="ARBA00022741"/>
    </source>
</evidence>
<evidence type="ECO:0000256" key="1">
    <source>
        <dbReference type="ARBA" id="ARBA00001946"/>
    </source>
</evidence>
<evidence type="ECO:0000256" key="10">
    <source>
        <dbReference type="ARBA" id="ARBA00022842"/>
    </source>
</evidence>
<dbReference type="PRINTS" id="PR00477">
    <property type="entry name" value="PHGLYCKINASE"/>
</dbReference>
<dbReference type="InterPro" id="IPR036043">
    <property type="entry name" value="Phosphoglycerate_kinase_sf"/>
</dbReference>
<protein>
    <recommendedName>
        <fullName evidence="4 12">Phosphoglycerate kinase</fullName>
        <ecNumber evidence="4 12">2.7.2.3</ecNumber>
    </recommendedName>
</protein>
<dbReference type="EC" id="2.7.2.3" evidence="4 12"/>
<dbReference type="PROSITE" id="PS00111">
    <property type="entry name" value="PGLYCERATE_KINASE"/>
    <property type="match status" value="1"/>
</dbReference>
<evidence type="ECO:0000313" key="14">
    <source>
        <dbReference type="EMBL" id="CAC5355304.1"/>
    </source>
</evidence>
<comment type="pathway">
    <text evidence="2 12">Carbohydrate degradation; glycolysis; pyruvate from D-glyceraldehyde 3-phosphate: step 2/5.</text>
</comment>
<dbReference type="EMBL" id="CACVKT020000044">
    <property type="protein sequence ID" value="CAC5355304.1"/>
    <property type="molecule type" value="Genomic_DNA"/>
</dbReference>
<keyword evidence="8 12" id="KW-0418">Kinase</keyword>
<keyword evidence="9" id="KW-0067">ATP-binding</keyword>
<organism evidence="14 15">
    <name type="scientific">Mytilus coruscus</name>
    <name type="common">Sea mussel</name>
    <dbReference type="NCBI Taxonomy" id="42192"/>
    <lineage>
        <taxon>Eukaryota</taxon>
        <taxon>Metazoa</taxon>
        <taxon>Spiralia</taxon>
        <taxon>Lophotrochozoa</taxon>
        <taxon>Mollusca</taxon>
        <taxon>Bivalvia</taxon>
        <taxon>Autobranchia</taxon>
        <taxon>Pteriomorphia</taxon>
        <taxon>Mytilida</taxon>
        <taxon>Mytiloidea</taxon>
        <taxon>Mytilidae</taxon>
        <taxon>Mytilinae</taxon>
        <taxon>Mytilus</taxon>
    </lineage>
</organism>
<dbReference type="AlphaFoldDB" id="A0A6J7ZU18"/>
<dbReference type="GO" id="GO:0006094">
    <property type="term" value="P:gluconeogenesis"/>
    <property type="evidence" value="ECO:0007669"/>
    <property type="project" value="TreeGrafter"/>
</dbReference>
<evidence type="ECO:0000256" key="2">
    <source>
        <dbReference type="ARBA" id="ARBA00004838"/>
    </source>
</evidence>
<comment type="similarity">
    <text evidence="3 12">Belongs to the phosphoglycerate kinase family.</text>
</comment>
<dbReference type="Proteomes" id="UP000507470">
    <property type="component" value="Unassembled WGS sequence"/>
</dbReference>
<evidence type="ECO:0000256" key="4">
    <source>
        <dbReference type="ARBA" id="ARBA00013061"/>
    </source>
</evidence>
<dbReference type="PANTHER" id="PTHR11406">
    <property type="entry name" value="PHOSPHOGLYCERATE KINASE"/>
    <property type="match status" value="1"/>
</dbReference>
<dbReference type="Pfam" id="PF00162">
    <property type="entry name" value="PGK"/>
    <property type="match status" value="3"/>
</dbReference>
<dbReference type="Gene3D" id="3.40.50.1260">
    <property type="entry name" value="Phosphoglycerate kinase, N-terminal domain"/>
    <property type="match status" value="4"/>
</dbReference>
<sequence>MALNKLAIDALDLKDKRVLMRVDFNVPLKEGKITNTQRITAALPTIKYALDNGAKSVVLMSHLGRPDGRKQDKYSMLPVKGELDKLLGKPVTFLSDCVGPEVESACASPAPGTVLLLENLRFHVEEEGKGVDAEGNKVKADKAAVDAFRASLSKLGDVYVNDAFGTAHRAHSSMVGCQLSQRASGFLLKKELTYFAKALVSPERPFLAILGGAKVADKIQLIENMLDKVNEMIIGGGMAFTFLKVLNNMEIGSSLYDEEGAKIVQKLVDKAKANNVTITLPVDVVTGDKFAENAAVGQATVESGIPAGSMLSQRASGFLLKKELTYFAKALVSPERPFLAILEAKVADKIQLIENMLDKVNEMIIGGGMAFTFLKVLNNMEGILQNAAVGQATVESGIPAGSMGLDVGEKSIAMFAEVIGRAKTIVWNGPPGVFEFANFSKGTKSMMDAVVKATQGGATSIIGGGDTATCAAKYNTEDKVSHVSTGGGASLELLEGKDLPGVAALSDA</sequence>
<proteinExistence type="inferred from homology"/>
<dbReference type="GO" id="GO:0004618">
    <property type="term" value="F:phosphoglycerate kinase activity"/>
    <property type="evidence" value="ECO:0007669"/>
    <property type="project" value="UniProtKB-EC"/>
</dbReference>
<dbReference type="HAMAP" id="MF_00145">
    <property type="entry name" value="Phosphoglyc_kinase"/>
    <property type="match status" value="1"/>
</dbReference>
<dbReference type="SUPFAM" id="SSF53748">
    <property type="entry name" value="Phosphoglycerate kinase"/>
    <property type="match status" value="2"/>
</dbReference>
<evidence type="ECO:0000313" key="15">
    <source>
        <dbReference type="Proteomes" id="UP000507470"/>
    </source>
</evidence>
<evidence type="ECO:0000256" key="12">
    <source>
        <dbReference type="RuleBase" id="RU000532"/>
    </source>
</evidence>
<dbReference type="InterPro" id="IPR015911">
    <property type="entry name" value="Phosphoglycerate_kinase_CS"/>
</dbReference>
<keyword evidence="10" id="KW-0460">Magnesium</keyword>
<gene>
    <name evidence="14" type="ORF">MCOR_143</name>
</gene>
<dbReference type="GO" id="GO:0046872">
    <property type="term" value="F:metal ion binding"/>
    <property type="evidence" value="ECO:0007669"/>
    <property type="project" value="UniProtKB-KW"/>
</dbReference>
<evidence type="ECO:0000256" key="9">
    <source>
        <dbReference type="ARBA" id="ARBA00022840"/>
    </source>
</evidence>
<dbReference type="GO" id="GO:0005829">
    <property type="term" value="C:cytosol"/>
    <property type="evidence" value="ECO:0007669"/>
    <property type="project" value="TreeGrafter"/>
</dbReference>
<evidence type="ECO:0000256" key="11">
    <source>
        <dbReference type="ARBA" id="ARBA00023152"/>
    </source>
</evidence>
<evidence type="ECO:0000256" key="13">
    <source>
        <dbReference type="RuleBase" id="RU000696"/>
    </source>
</evidence>
<dbReference type="FunFam" id="3.40.50.1260:FF:000032">
    <property type="entry name" value="Phosphoglycerate kinase"/>
    <property type="match status" value="1"/>
</dbReference>
<reference evidence="14 15" key="1">
    <citation type="submission" date="2020-06" db="EMBL/GenBank/DDBJ databases">
        <authorList>
            <person name="Li R."/>
            <person name="Bekaert M."/>
        </authorList>
    </citation>
    <scope>NUCLEOTIDE SEQUENCE [LARGE SCALE GENOMIC DNA]</scope>
    <source>
        <strain evidence="15">wild</strain>
    </source>
</reference>